<dbReference type="Proteomes" id="UP001058533">
    <property type="component" value="Chromosome"/>
</dbReference>
<dbReference type="PANTHER" id="PTHR32089">
    <property type="entry name" value="METHYL-ACCEPTING CHEMOTAXIS PROTEIN MCPB"/>
    <property type="match status" value="1"/>
</dbReference>
<evidence type="ECO:0000313" key="7">
    <source>
        <dbReference type="Proteomes" id="UP001058533"/>
    </source>
</evidence>
<sequence>MARNEQALGRWSGTDRGIAERLREYDWDGIVIPTAHEVAELLAGEYDAISQAFWQHYLALPASAHIRDRTAGPRIDAQRRRSAHYAHIKYADPTGDEWVTIARLHADESQAVGIPLPALLSALAFAHSDTLCRLEAKVGDDVARMRRLGDVVQRLALIEADIMATHLGLSDARQGRAMRQANAAQFRDGIAESIAEASAAGDRIRAQAVSTAASARGMLGKASEVAAAAEQSAMAMREAAETAAGLISAIEDARFEVDAAGEIASRASVQASAAVETSGALSDHTKSIESILGLIREIAGQTNLLALNATIEAARAGDAGRGFAVVAQEVKSLANQTARATDDIACKIAAIQSATRSTVDSSASIRATVAEVRDSASRIRLAMEAQAQTVTAITAAIDETAMAADSSSLTIEAIRHDTEQVTGEIDRLETEVAAANERLVTLKGAADAFSSSVAA</sequence>
<accession>A0ABY5L928</accession>
<dbReference type="InterPro" id="IPR004090">
    <property type="entry name" value="Chemotax_Me-accpt_rcpt"/>
</dbReference>
<dbReference type="Pfam" id="PF00015">
    <property type="entry name" value="MCPsignal"/>
    <property type="match status" value="1"/>
</dbReference>
<evidence type="ECO:0000256" key="3">
    <source>
        <dbReference type="PROSITE-ProRule" id="PRU00284"/>
    </source>
</evidence>
<dbReference type="EMBL" id="CP101740">
    <property type="protein sequence ID" value="UUL82656.1"/>
    <property type="molecule type" value="Genomic_DNA"/>
</dbReference>
<proteinExistence type="inferred from homology"/>
<organism evidence="6 7">
    <name type="scientific">Sphingomonas qomolangmaensis</name>
    <dbReference type="NCBI Taxonomy" id="2918765"/>
    <lineage>
        <taxon>Bacteria</taxon>
        <taxon>Pseudomonadati</taxon>
        <taxon>Pseudomonadota</taxon>
        <taxon>Alphaproteobacteria</taxon>
        <taxon>Sphingomonadales</taxon>
        <taxon>Sphingomonadaceae</taxon>
        <taxon>Sphingomonas</taxon>
    </lineage>
</organism>
<name>A0ABY5L928_9SPHN</name>
<keyword evidence="4" id="KW-0175">Coiled coil</keyword>
<evidence type="ECO:0000256" key="4">
    <source>
        <dbReference type="SAM" id="Coils"/>
    </source>
</evidence>
<feature type="coiled-coil region" evidence="4">
    <location>
        <begin position="411"/>
        <end position="445"/>
    </location>
</feature>
<protein>
    <submittedName>
        <fullName evidence="6">Methyl-accepting chemotaxis protein</fullName>
    </submittedName>
</protein>
<evidence type="ECO:0000259" key="5">
    <source>
        <dbReference type="PROSITE" id="PS50111"/>
    </source>
</evidence>
<dbReference type="SMART" id="SM00283">
    <property type="entry name" value="MA"/>
    <property type="match status" value="1"/>
</dbReference>
<dbReference type="Gene3D" id="1.10.287.950">
    <property type="entry name" value="Methyl-accepting chemotaxis protein"/>
    <property type="match status" value="1"/>
</dbReference>
<comment type="similarity">
    <text evidence="2">Belongs to the methyl-accepting chemotaxis (MCP) protein family.</text>
</comment>
<keyword evidence="1 3" id="KW-0807">Transducer</keyword>
<dbReference type="InterPro" id="IPR004089">
    <property type="entry name" value="MCPsignal_dom"/>
</dbReference>
<feature type="domain" description="Methyl-accepting transducer" evidence="5">
    <location>
        <begin position="193"/>
        <end position="422"/>
    </location>
</feature>
<evidence type="ECO:0000313" key="6">
    <source>
        <dbReference type="EMBL" id="UUL82656.1"/>
    </source>
</evidence>
<dbReference type="PANTHER" id="PTHR32089:SF112">
    <property type="entry name" value="LYSOZYME-LIKE PROTEIN-RELATED"/>
    <property type="match status" value="1"/>
</dbReference>
<dbReference type="SUPFAM" id="SSF58104">
    <property type="entry name" value="Methyl-accepting chemotaxis protein (MCP) signaling domain"/>
    <property type="match status" value="1"/>
</dbReference>
<dbReference type="RefSeq" id="WP_256506500.1">
    <property type="nucleotide sequence ID" value="NZ_CP101740.1"/>
</dbReference>
<evidence type="ECO:0000256" key="2">
    <source>
        <dbReference type="ARBA" id="ARBA00029447"/>
    </source>
</evidence>
<keyword evidence="7" id="KW-1185">Reference proteome</keyword>
<evidence type="ECO:0000256" key="1">
    <source>
        <dbReference type="ARBA" id="ARBA00023224"/>
    </source>
</evidence>
<dbReference type="PROSITE" id="PS50111">
    <property type="entry name" value="CHEMOTAXIS_TRANSDUC_2"/>
    <property type="match status" value="1"/>
</dbReference>
<dbReference type="PRINTS" id="PR00260">
    <property type="entry name" value="CHEMTRNSDUCR"/>
</dbReference>
<gene>
    <name evidence="6" type="ORF">NMP03_16050</name>
</gene>
<reference evidence="6" key="1">
    <citation type="submission" date="2022-07" db="EMBL/GenBank/DDBJ databases">
        <title>Sphingomonas sp. nov., a novel bacterium isolated from the north slope of the Mount Everest.</title>
        <authorList>
            <person name="Cui X."/>
            <person name="Liu Y."/>
        </authorList>
    </citation>
    <scope>NUCLEOTIDE SEQUENCE</scope>
    <source>
        <strain evidence="6">S5-59</strain>
    </source>
</reference>